<dbReference type="RefSeq" id="WP_190876850.1">
    <property type="nucleotide sequence ID" value="NZ_CP159837.1"/>
</dbReference>
<feature type="signal peptide" evidence="2">
    <location>
        <begin position="1"/>
        <end position="24"/>
    </location>
</feature>
<organism evidence="3">
    <name type="scientific">Planktothricoides raciborskii GIHE-MW2</name>
    <dbReference type="NCBI Taxonomy" id="2792601"/>
    <lineage>
        <taxon>Bacteria</taxon>
        <taxon>Bacillati</taxon>
        <taxon>Cyanobacteriota</taxon>
        <taxon>Cyanophyceae</taxon>
        <taxon>Oscillatoriophycideae</taxon>
        <taxon>Oscillatoriales</taxon>
        <taxon>Oscillatoriaceae</taxon>
        <taxon>Planktothricoides</taxon>
    </lineage>
</organism>
<proteinExistence type="predicted"/>
<dbReference type="EMBL" id="CP159837">
    <property type="protein sequence ID" value="XCM36935.1"/>
    <property type="molecule type" value="Genomic_DNA"/>
</dbReference>
<keyword evidence="2" id="KW-0732">Signal</keyword>
<feature type="region of interest" description="Disordered" evidence="1">
    <location>
        <begin position="79"/>
        <end position="209"/>
    </location>
</feature>
<gene>
    <name evidence="3" type="ORF">ABWT76_005731</name>
</gene>
<dbReference type="AlphaFoldDB" id="A0AAU8JCM1"/>
<feature type="compositionally biased region" description="Polar residues" evidence="1">
    <location>
        <begin position="92"/>
        <end position="123"/>
    </location>
</feature>
<evidence type="ECO:0000313" key="3">
    <source>
        <dbReference type="EMBL" id="XCM36935.1"/>
    </source>
</evidence>
<name>A0AAU8JCM1_9CYAN</name>
<feature type="compositionally biased region" description="Polar residues" evidence="1">
    <location>
        <begin position="174"/>
        <end position="190"/>
    </location>
</feature>
<reference evidence="3" key="1">
    <citation type="submission" date="2024-07" db="EMBL/GenBank/DDBJ databases">
        <authorList>
            <person name="Kim Y.J."/>
            <person name="Jeong J.Y."/>
        </authorList>
    </citation>
    <scope>NUCLEOTIDE SEQUENCE</scope>
    <source>
        <strain evidence="3">GIHE-MW2</strain>
    </source>
</reference>
<evidence type="ECO:0000256" key="1">
    <source>
        <dbReference type="SAM" id="MobiDB-lite"/>
    </source>
</evidence>
<feature type="chain" id="PRO_5043818071" evidence="2">
    <location>
        <begin position="25"/>
        <end position="422"/>
    </location>
</feature>
<protein>
    <submittedName>
        <fullName evidence="3">Uncharacterized protein</fullName>
    </submittedName>
</protein>
<sequence>MSQSHILKFGLIPAIAIVTLVATAQGLTTLSADGHGQTASQPNVEKTKVFSSLTTARGSDKSQTESAIIQPSVKIAAEKNNSVEPKVEQKQELSSAEISAGKNSATSSTNPGQKLSAVPSATTPVADRSKPELPELTPGKNPLPEKDAPKSTPLKSPQSESPNPSGSVEKPHTVSDSQPETNSLDSQKPASSPVVVPYRELPPMPQPQTTPVVVPYRELPPMPQPQATSETNSHEIIPTDWSENNVLFELFATPDAPGVLAIGTAEGTVTASGQLNSSYWGHTDPGNGANNLGTFSYQHGAPTPRQADWRQLRRLQRQVETILGQAQEQNVKLSALELVAGADLLNQAPAAGMSYVENLKKARARGNQGINAVLEARVMSFVNPETGVLEASGFGNNWEVLRQDQWRRLVELHQTLQLHGAI</sequence>
<evidence type="ECO:0000256" key="2">
    <source>
        <dbReference type="SAM" id="SignalP"/>
    </source>
</evidence>
<feature type="compositionally biased region" description="Polar residues" evidence="1">
    <location>
        <begin position="153"/>
        <end position="166"/>
    </location>
</feature>
<accession>A0AAU8JCM1</accession>